<dbReference type="Gene3D" id="3.30.1390.10">
    <property type="match status" value="1"/>
</dbReference>
<accession>A0A914X7H6</accession>
<proteinExistence type="predicted"/>
<dbReference type="Proteomes" id="UP000887566">
    <property type="component" value="Unplaced"/>
</dbReference>
<dbReference type="PANTHER" id="PTHR45987">
    <property type="entry name" value="39S RIBOSOMAL PROTEIN L12"/>
    <property type="match status" value="1"/>
</dbReference>
<dbReference type="WBParaSite" id="PSAMB.scaffold6340size9700.g28340.t1">
    <property type="protein sequence ID" value="PSAMB.scaffold6340size9700.g28340.t1"/>
    <property type="gene ID" value="PSAMB.scaffold6340size9700.g28340"/>
</dbReference>
<dbReference type="GO" id="GO:0005762">
    <property type="term" value="C:mitochondrial large ribosomal subunit"/>
    <property type="evidence" value="ECO:0007669"/>
    <property type="project" value="TreeGrafter"/>
</dbReference>
<dbReference type="InterPro" id="IPR013823">
    <property type="entry name" value="Ribosomal_bL12_C"/>
</dbReference>
<feature type="domain" description="Large ribosomal subunit protein bL12 C-terminal" evidence="3">
    <location>
        <begin position="15"/>
        <end position="78"/>
    </location>
</feature>
<keyword evidence="2" id="KW-0687">Ribonucleoprotein</keyword>
<keyword evidence="1" id="KW-0689">Ribosomal protein</keyword>
<dbReference type="GO" id="GO:0006412">
    <property type="term" value="P:translation"/>
    <property type="evidence" value="ECO:0007669"/>
    <property type="project" value="InterPro"/>
</dbReference>
<dbReference type="AlphaFoldDB" id="A0A914X7H6"/>
<dbReference type="CDD" id="cd00387">
    <property type="entry name" value="Ribosomal_L7_L12"/>
    <property type="match status" value="1"/>
</dbReference>
<reference evidence="5" key="1">
    <citation type="submission" date="2022-11" db="UniProtKB">
        <authorList>
            <consortium name="WormBaseParasite"/>
        </authorList>
    </citation>
    <scope>IDENTIFICATION</scope>
</reference>
<dbReference type="Pfam" id="PF00542">
    <property type="entry name" value="Ribosomal_L12"/>
    <property type="match status" value="1"/>
</dbReference>
<name>A0A914X7H6_9BILA</name>
<evidence type="ECO:0000256" key="2">
    <source>
        <dbReference type="ARBA" id="ARBA00023274"/>
    </source>
</evidence>
<dbReference type="InterPro" id="IPR000206">
    <property type="entry name" value="Ribosomal_bL12"/>
</dbReference>
<dbReference type="InterPro" id="IPR014719">
    <property type="entry name" value="Ribosomal_bL12_C/ClpS-like"/>
</dbReference>
<dbReference type="GO" id="GO:0003729">
    <property type="term" value="F:mRNA binding"/>
    <property type="evidence" value="ECO:0007669"/>
    <property type="project" value="TreeGrafter"/>
</dbReference>
<dbReference type="PANTHER" id="PTHR45987:SF4">
    <property type="entry name" value="LARGE RIBOSOMAL SUBUNIT PROTEIN BL12M"/>
    <property type="match status" value="1"/>
</dbReference>
<organism evidence="4 5">
    <name type="scientific">Plectus sambesii</name>
    <dbReference type="NCBI Taxonomy" id="2011161"/>
    <lineage>
        <taxon>Eukaryota</taxon>
        <taxon>Metazoa</taxon>
        <taxon>Ecdysozoa</taxon>
        <taxon>Nematoda</taxon>
        <taxon>Chromadorea</taxon>
        <taxon>Plectida</taxon>
        <taxon>Plectina</taxon>
        <taxon>Plectoidea</taxon>
        <taxon>Plectidae</taxon>
        <taxon>Plectus</taxon>
    </lineage>
</organism>
<evidence type="ECO:0000259" key="3">
    <source>
        <dbReference type="Pfam" id="PF00542"/>
    </source>
</evidence>
<dbReference type="GO" id="GO:0003735">
    <property type="term" value="F:structural constituent of ribosome"/>
    <property type="evidence" value="ECO:0007669"/>
    <property type="project" value="InterPro"/>
</dbReference>
<protein>
    <submittedName>
        <fullName evidence="5">Ribosomal protein L7/L12 C-terminal domain-containing protein</fullName>
    </submittedName>
</protein>
<evidence type="ECO:0000313" key="4">
    <source>
        <dbReference type="Proteomes" id="UP000887566"/>
    </source>
</evidence>
<dbReference type="SUPFAM" id="SSF54736">
    <property type="entry name" value="ClpS-like"/>
    <property type="match status" value="1"/>
</dbReference>
<sequence>EAAAAEDATPKKTTFAVKLVKFDDTKKIALIKEIKAIVPNLNLVQAKKFVEGAPKLIKEDLGKDEAAELKKKIEAVGGVDPTTETTAVVYGGQDLVSVLLDRNAVANCDNTPEGVLCGSPPPFQVKHICNARCKFWLTAMKCLFSRLSVTSLMVYGLLL</sequence>
<evidence type="ECO:0000313" key="5">
    <source>
        <dbReference type="WBParaSite" id="PSAMB.scaffold6340size9700.g28340.t1"/>
    </source>
</evidence>
<keyword evidence="4" id="KW-1185">Reference proteome</keyword>
<evidence type="ECO:0000256" key="1">
    <source>
        <dbReference type="ARBA" id="ARBA00022980"/>
    </source>
</evidence>